<dbReference type="InterPro" id="IPR029063">
    <property type="entry name" value="SAM-dependent_MTases_sf"/>
</dbReference>
<dbReference type="EC" id="2.1.1.297" evidence="5"/>
<dbReference type="Proteomes" id="UP001164187">
    <property type="component" value="Chromosome"/>
</dbReference>
<feature type="binding site" evidence="5">
    <location>
        <begin position="210"/>
        <end position="213"/>
    </location>
    <ligand>
        <name>substrate</name>
    </ligand>
</feature>
<evidence type="ECO:0000313" key="9">
    <source>
        <dbReference type="Proteomes" id="UP001164187"/>
    </source>
</evidence>
<dbReference type="PRINTS" id="PR00507">
    <property type="entry name" value="N12N6MTFRASE"/>
</dbReference>
<keyword evidence="2 5" id="KW-0808">Transferase</keyword>
<evidence type="ECO:0000313" key="8">
    <source>
        <dbReference type="EMBL" id="WAW15061.1"/>
    </source>
</evidence>
<proteinExistence type="inferred from homology"/>
<dbReference type="InterPro" id="IPR019874">
    <property type="entry name" value="RF_methyltr_PrmC"/>
</dbReference>
<dbReference type="HAMAP" id="MF_02126">
    <property type="entry name" value="RF_methyltr_PrmC"/>
    <property type="match status" value="1"/>
</dbReference>
<dbReference type="Pfam" id="PF02384">
    <property type="entry name" value="N6_Mtase"/>
    <property type="match status" value="1"/>
</dbReference>
<dbReference type="GO" id="GO:0032259">
    <property type="term" value="P:methylation"/>
    <property type="evidence" value="ECO:0007669"/>
    <property type="project" value="UniProtKB-KW"/>
</dbReference>
<feature type="domain" description="DNA methylase adenine-specific" evidence="6">
    <location>
        <begin position="121"/>
        <end position="225"/>
    </location>
</feature>
<sequence length="306" mass="35390">MQNIKIRNLIIESVKELECISPTPRLDVEILLCHVLKIDKIKLMTSYESYIEEKDLKEFKNYMEKRKKSMPIAYIINKKEFMGYDFYVDENVLIPRPDTELIVEKLYNKIKVVKKDISNGITNRHNNLKILDMCTGSGAIIVSVKKLIQENEVDINAEFYGVDLSKEALNICKKNIKELCVEPIELINSDLFASSKFEELIDSLDIIVSNPPYIEDDIINTLKSDVKDYEPMMALVGGQDGMRFYNAIIEDSLKYLKNNGYLIFESGHNQARKIEKKMLECGYTDINIYKDLQGFERCILGKLVKI</sequence>
<comment type="catalytic activity">
    <reaction evidence="5">
        <text>L-glutaminyl-[peptide chain release factor] + S-adenosyl-L-methionine = N(5)-methyl-L-glutaminyl-[peptide chain release factor] + S-adenosyl-L-homocysteine + H(+)</text>
        <dbReference type="Rhea" id="RHEA:42896"/>
        <dbReference type="Rhea" id="RHEA-COMP:10271"/>
        <dbReference type="Rhea" id="RHEA-COMP:10272"/>
        <dbReference type="ChEBI" id="CHEBI:15378"/>
        <dbReference type="ChEBI" id="CHEBI:30011"/>
        <dbReference type="ChEBI" id="CHEBI:57856"/>
        <dbReference type="ChEBI" id="CHEBI:59789"/>
        <dbReference type="ChEBI" id="CHEBI:61891"/>
        <dbReference type="EC" id="2.1.1.297"/>
    </reaction>
</comment>
<keyword evidence="3 5" id="KW-0949">S-adenosyl-L-methionine</keyword>
<comment type="similarity">
    <text evidence="5">Belongs to the protein N5-glutamine methyltransferase family. PrmC subfamily.</text>
</comment>
<evidence type="ECO:0000259" key="7">
    <source>
        <dbReference type="Pfam" id="PF17827"/>
    </source>
</evidence>
<evidence type="ECO:0000256" key="5">
    <source>
        <dbReference type="HAMAP-Rule" id="MF_02126"/>
    </source>
</evidence>
<dbReference type="EMBL" id="CP114052">
    <property type="protein sequence ID" value="WAW15061.1"/>
    <property type="molecule type" value="Genomic_DNA"/>
</dbReference>
<dbReference type="NCBIfam" id="TIGR03534">
    <property type="entry name" value="RF_mod_PrmC"/>
    <property type="match status" value="1"/>
</dbReference>
<feature type="binding site" evidence="5">
    <location>
        <position position="210"/>
    </location>
    <ligand>
        <name>S-adenosyl-L-methionine</name>
        <dbReference type="ChEBI" id="CHEBI:59789"/>
    </ligand>
</feature>
<name>A0ABY7JRD7_9FIRM</name>
<evidence type="ECO:0000256" key="2">
    <source>
        <dbReference type="ARBA" id="ARBA00022679"/>
    </source>
</evidence>
<dbReference type="GO" id="GO:0102559">
    <property type="term" value="F:peptide chain release factor N(5)-glutamine methyltransferase activity"/>
    <property type="evidence" value="ECO:0007669"/>
    <property type="project" value="UniProtKB-EC"/>
</dbReference>
<reference evidence="8" key="1">
    <citation type="submission" date="2022-12" db="EMBL/GenBank/DDBJ databases">
        <title>Peptostreptococcus.</title>
        <authorList>
            <person name="Lee S.H."/>
        </authorList>
    </citation>
    <scope>NUCLEOTIDE SEQUENCE</scope>
    <source>
        <strain evidence="8">CBA3647</strain>
    </source>
</reference>
<dbReference type="RefSeq" id="WP_269311754.1">
    <property type="nucleotide sequence ID" value="NZ_CP114052.1"/>
</dbReference>
<keyword evidence="9" id="KW-1185">Reference proteome</keyword>
<organism evidence="8 9">
    <name type="scientific">Peptostreptococcus equinus</name>
    <dbReference type="NCBI Taxonomy" id="3003601"/>
    <lineage>
        <taxon>Bacteria</taxon>
        <taxon>Bacillati</taxon>
        <taxon>Bacillota</taxon>
        <taxon>Clostridia</taxon>
        <taxon>Peptostreptococcales</taxon>
        <taxon>Peptostreptococcaceae</taxon>
        <taxon>Peptostreptococcus</taxon>
    </lineage>
</organism>
<dbReference type="InterPro" id="IPR002052">
    <property type="entry name" value="DNA_methylase_N6_adenine_CS"/>
</dbReference>
<dbReference type="InterPro" id="IPR003356">
    <property type="entry name" value="DNA_methylase_A-5"/>
</dbReference>
<dbReference type="InterPro" id="IPR040758">
    <property type="entry name" value="PrmC_N"/>
</dbReference>
<dbReference type="Pfam" id="PF17827">
    <property type="entry name" value="PrmC_N"/>
    <property type="match status" value="1"/>
</dbReference>
<dbReference type="PANTHER" id="PTHR18895">
    <property type="entry name" value="HEMK METHYLTRANSFERASE"/>
    <property type="match status" value="1"/>
</dbReference>
<dbReference type="SUPFAM" id="SSF53335">
    <property type="entry name" value="S-adenosyl-L-methionine-dependent methyltransferases"/>
    <property type="match status" value="1"/>
</dbReference>
<gene>
    <name evidence="5 8" type="primary">prmC</name>
    <name evidence="8" type="ORF">O0R46_01040</name>
</gene>
<dbReference type="PANTHER" id="PTHR18895:SF74">
    <property type="entry name" value="MTRF1L RELEASE FACTOR GLUTAMINE METHYLTRANSFERASE"/>
    <property type="match status" value="1"/>
</dbReference>
<accession>A0ABY7JRD7</accession>
<keyword evidence="4" id="KW-0680">Restriction system</keyword>
<feature type="domain" description="Release factor glutamine methyltransferase N-terminal" evidence="7">
    <location>
        <begin position="14"/>
        <end position="76"/>
    </location>
</feature>
<dbReference type="Gene3D" id="1.10.8.10">
    <property type="entry name" value="DNA helicase RuvA subunit, C-terminal domain"/>
    <property type="match status" value="1"/>
</dbReference>
<keyword evidence="1 5" id="KW-0489">Methyltransferase</keyword>
<dbReference type="InterPro" id="IPR050320">
    <property type="entry name" value="N5-glutamine_MTase"/>
</dbReference>
<dbReference type="InterPro" id="IPR004556">
    <property type="entry name" value="HemK-like"/>
</dbReference>
<dbReference type="Gene3D" id="3.40.50.150">
    <property type="entry name" value="Vaccinia Virus protein VP39"/>
    <property type="match status" value="1"/>
</dbReference>
<comment type="caution">
    <text evidence="5">Lacks conserved residue(s) required for the propagation of feature annotation.</text>
</comment>
<evidence type="ECO:0000256" key="4">
    <source>
        <dbReference type="ARBA" id="ARBA00022747"/>
    </source>
</evidence>
<evidence type="ECO:0000256" key="3">
    <source>
        <dbReference type="ARBA" id="ARBA00022691"/>
    </source>
</evidence>
<dbReference type="CDD" id="cd02440">
    <property type="entry name" value="AdoMet_MTases"/>
    <property type="match status" value="1"/>
</dbReference>
<protein>
    <recommendedName>
        <fullName evidence="5">Release factor glutamine methyltransferase</fullName>
        <shortName evidence="5">RF MTase</shortName>
        <ecNumber evidence="5">2.1.1.297</ecNumber>
    </recommendedName>
    <alternativeName>
        <fullName evidence="5">N5-glutamine methyltransferase PrmC</fullName>
    </alternativeName>
    <alternativeName>
        <fullName evidence="5">Protein-(glutamine-N5) MTase PrmC</fullName>
    </alternativeName>
    <alternativeName>
        <fullName evidence="5">Protein-glutamine N-methyltransferase PrmC</fullName>
    </alternativeName>
</protein>
<dbReference type="NCBIfam" id="TIGR00536">
    <property type="entry name" value="hemK_fam"/>
    <property type="match status" value="1"/>
</dbReference>
<dbReference type="PROSITE" id="PS00092">
    <property type="entry name" value="N6_MTASE"/>
    <property type="match status" value="1"/>
</dbReference>
<evidence type="ECO:0000259" key="6">
    <source>
        <dbReference type="Pfam" id="PF02384"/>
    </source>
</evidence>
<evidence type="ECO:0000256" key="1">
    <source>
        <dbReference type="ARBA" id="ARBA00022603"/>
    </source>
</evidence>
<feature type="binding site" evidence="5">
    <location>
        <position position="163"/>
    </location>
    <ligand>
        <name>S-adenosyl-L-methionine</name>
        <dbReference type="ChEBI" id="CHEBI:59789"/>
    </ligand>
</feature>
<comment type="function">
    <text evidence="5">Methylates the class 1 translation termination release factors RF1/PrfA and RF2/PrfB on the glutamine residue of the universally conserved GGQ motif.</text>
</comment>